<dbReference type="VEuPathDB" id="VectorBase:LDEU005343"/>
<name>A0A443SGN8_9ACAR</name>
<gene>
    <name evidence="2" type="ORF">B4U80_05473</name>
</gene>
<keyword evidence="1" id="KW-0472">Membrane</keyword>
<dbReference type="EMBL" id="NCKV01002549">
    <property type="protein sequence ID" value="RWS26697.1"/>
    <property type="molecule type" value="Genomic_DNA"/>
</dbReference>
<keyword evidence="3" id="KW-1185">Reference proteome</keyword>
<sequence>MHLEESYVYAVRDAVPLNDQLETYTLSAKNESEVNVDDFENDLKFATSLLLIVYVAMFIAVVLLFLRIIYVCLARKFHQRPNTVYPPWSVNSIDTS</sequence>
<organism evidence="2 3">
    <name type="scientific">Leptotrombidium deliense</name>
    <dbReference type="NCBI Taxonomy" id="299467"/>
    <lineage>
        <taxon>Eukaryota</taxon>
        <taxon>Metazoa</taxon>
        <taxon>Ecdysozoa</taxon>
        <taxon>Arthropoda</taxon>
        <taxon>Chelicerata</taxon>
        <taxon>Arachnida</taxon>
        <taxon>Acari</taxon>
        <taxon>Acariformes</taxon>
        <taxon>Trombidiformes</taxon>
        <taxon>Prostigmata</taxon>
        <taxon>Anystina</taxon>
        <taxon>Parasitengona</taxon>
        <taxon>Trombiculoidea</taxon>
        <taxon>Trombiculidae</taxon>
        <taxon>Leptotrombidium</taxon>
    </lineage>
</organism>
<proteinExistence type="predicted"/>
<dbReference type="Proteomes" id="UP000288716">
    <property type="component" value="Unassembled WGS sequence"/>
</dbReference>
<accession>A0A443SGN8</accession>
<evidence type="ECO:0000313" key="2">
    <source>
        <dbReference type="EMBL" id="RWS26697.1"/>
    </source>
</evidence>
<reference evidence="2 3" key="1">
    <citation type="journal article" date="2018" name="Gigascience">
        <title>Genomes of trombidid mites reveal novel predicted allergens and laterally-transferred genes associated with secondary metabolism.</title>
        <authorList>
            <person name="Dong X."/>
            <person name="Chaisiri K."/>
            <person name="Xia D."/>
            <person name="Armstrong S.D."/>
            <person name="Fang Y."/>
            <person name="Donnelly M.J."/>
            <person name="Kadowaki T."/>
            <person name="McGarry J.W."/>
            <person name="Darby A.C."/>
            <person name="Makepeace B.L."/>
        </authorList>
    </citation>
    <scope>NUCLEOTIDE SEQUENCE [LARGE SCALE GENOMIC DNA]</scope>
    <source>
        <strain evidence="2">UoL-UT</strain>
    </source>
</reference>
<evidence type="ECO:0000313" key="3">
    <source>
        <dbReference type="Proteomes" id="UP000288716"/>
    </source>
</evidence>
<comment type="caution">
    <text evidence="2">The sequence shown here is derived from an EMBL/GenBank/DDBJ whole genome shotgun (WGS) entry which is preliminary data.</text>
</comment>
<protein>
    <submittedName>
        <fullName evidence="2">Uncharacterized protein</fullName>
    </submittedName>
</protein>
<keyword evidence="1" id="KW-1133">Transmembrane helix</keyword>
<dbReference type="OrthoDB" id="10386290at2759"/>
<keyword evidence="1" id="KW-0812">Transmembrane</keyword>
<evidence type="ECO:0000256" key="1">
    <source>
        <dbReference type="SAM" id="Phobius"/>
    </source>
</evidence>
<feature type="transmembrane region" description="Helical" evidence="1">
    <location>
        <begin position="45"/>
        <end position="70"/>
    </location>
</feature>
<dbReference type="AlphaFoldDB" id="A0A443SGN8"/>